<dbReference type="SMART" id="SM00220">
    <property type="entry name" value="S_TKc"/>
    <property type="match status" value="1"/>
</dbReference>
<comment type="subcellular location">
    <subcellularLocation>
        <location evidence="1">Membrane</location>
        <topology evidence="1">Peripheral membrane protein</topology>
    </subcellularLocation>
    <subcellularLocation>
        <location evidence="2">Midbody</location>
    </subcellularLocation>
</comment>
<dbReference type="InterPro" id="IPR011009">
    <property type="entry name" value="Kinase-like_dom_sf"/>
</dbReference>
<dbReference type="PROSITE" id="PS01013">
    <property type="entry name" value="OSBP"/>
    <property type="match status" value="1"/>
</dbReference>
<gene>
    <name evidence="22" type="ORF">CLUMA_CG009049</name>
</gene>
<dbReference type="SUPFAM" id="SSF50729">
    <property type="entry name" value="PH domain-like"/>
    <property type="match status" value="1"/>
</dbReference>
<dbReference type="GO" id="GO:0005524">
    <property type="term" value="F:ATP binding"/>
    <property type="evidence" value="ECO:0007669"/>
    <property type="project" value="UniProtKB-UniRule"/>
</dbReference>
<dbReference type="InterPro" id="IPR001849">
    <property type="entry name" value="PH_domain"/>
</dbReference>
<dbReference type="GO" id="GO:0006869">
    <property type="term" value="P:lipid transport"/>
    <property type="evidence" value="ECO:0007669"/>
    <property type="project" value="UniProtKB-KW"/>
</dbReference>
<feature type="region of interest" description="Disordered" evidence="19">
    <location>
        <begin position="358"/>
        <end position="436"/>
    </location>
</feature>
<dbReference type="GO" id="GO:0030496">
    <property type="term" value="C:midbody"/>
    <property type="evidence" value="ECO:0007669"/>
    <property type="project" value="UniProtKB-SubCell"/>
</dbReference>
<feature type="region of interest" description="Disordered" evidence="19">
    <location>
        <begin position="314"/>
        <end position="346"/>
    </location>
</feature>
<dbReference type="GO" id="GO:0005886">
    <property type="term" value="C:plasma membrane"/>
    <property type="evidence" value="ECO:0007669"/>
    <property type="project" value="TreeGrafter"/>
</dbReference>
<name>A0A1J1I5M0_9DIPT</name>
<dbReference type="InterPro" id="IPR011993">
    <property type="entry name" value="PH-like_dom_sf"/>
</dbReference>
<dbReference type="SUPFAM" id="SSF144000">
    <property type="entry name" value="Oxysterol-binding protein-like"/>
    <property type="match status" value="1"/>
</dbReference>
<feature type="compositionally biased region" description="Basic and acidic residues" evidence="19">
    <location>
        <begin position="386"/>
        <end position="395"/>
    </location>
</feature>
<evidence type="ECO:0000256" key="10">
    <source>
        <dbReference type="ARBA" id="ARBA00022840"/>
    </source>
</evidence>
<dbReference type="EMBL" id="CVRI01000042">
    <property type="protein sequence ID" value="CRK95589.1"/>
    <property type="molecule type" value="Genomic_DNA"/>
</dbReference>
<dbReference type="Pfam" id="PF00069">
    <property type="entry name" value="Pkinase"/>
    <property type="match status" value="1"/>
</dbReference>
<dbReference type="OrthoDB" id="1854502at2759"/>
<dbReference type="PROSITE" id="PS50003">
    <property type="entry name" value="PH_DOMAIN"/>
    <property type="match status" value="1"/>
</dbReference>
<evidence type="ECO:0000313" key="22">
    <source>
        <dbReference type="EMBL" id="CRK95589.1"/>
    </source>
</evidence>
<dbReference type="Gene3D" id="2.40.160.120">
    <property type="match status" value="1"/>
</dbReference>
<evidence type="ECO:0000256" key="8">
    <source>
        <dbReference type="ARBA" id="ARBA00022741"/>
    </source>
</evidence>
<dbReference type="PANTHER" id="PTHR10972:SF205">
    <property type="entry name" value="OXYSTEROL-BINDING PROTEIN 1"/>
    <property type="match status" value="1"/>
</dbReference>
<dbReference type="InterPro" id="IPR000719">
    <property type="entry name" value="Prot_kinase_dom"/>
</dbReference>
<feature type="compositionally biased region" description="Polar residues" evidence="19">
    <location>
        <begin position="95"/>
        <end position="107"/>
    </location>
</feature>
<evidence type="ECO:0000256" key="1">
    <source>
        <dbReference type="ARBA" id="ARBA00004170"/>
    </source>
</evidence>
<dbReference type="Pfam" id="PF01237">
    <property type="entry name" value="Oxysterol_BP"/>
    <property type="match status" value="1"/>
</dbReference>
<dbReference type="PROSITE" id="PS50011">
    <property type="entry name" value="PROTEIN_KINASE_DOM"/>
    <property type="match status" value="1"/>
</dbReference>
<keyword evidence="23" id="KW-1185">Reference proteome</keyword>
<evidence type="ECO:0000256" key="5">
    <source>
        <dbReference type="ARBA" id="ARBA00022527"/>
    </source>
</evidence>
<proteinExistence type="inferred from homology"/>
<evidence type="ECO:0000256" key="7">
    <source>
        <dbReference type="ARBA" id="ARBA00022679"/>
    </source>
</evidence>
<evidence type="ECO:0000313" key="23">
    <source>
        <dbReference type="Proteomes" id="UP000183832"/>
    </source>
</evidence>
<feature type="region of interest" description="Disordered" evidence="19">
    <location>
        <begin position="755"/>
        <end position="800"/>
    </location>
</feature>
<dbReference type="GO" id="GO:0000070">
    <property type="term" value="P:mitotic sister chromatid segregation"/>
    <property type="evidence" value="ECO:0007669"/>
    <property type="project" value="UniProtKB-ARBA"/>
</dbReference>
<keyword evidence="6" id="KW-0597">Phosphoprotein</keyword>
<feature type="region of interest" description="Disordered" evidence="19">
    <location>
        <begin position="94"/>
        <end position="128"/>
    </location>
</feature>
<dbReference type="PROSITE" id="PS00108">
    <property type="entry name" value="PROTEIN_KINASE_ST"/>
    <property type="match status" value="1"/>
</dbReference>
<dbReference type="Gene3D" id="2.30.29.30">
    <property type="entry name" value="Pleckstrin-homology domain (PH domain)/Phosphotyrosine-binding domain (PTB)"/>
    <property type="match status" value="2"/>
</dbReference>
<dbReference type="GO" id="GO:0030261">
    <property type="term" value="P:chromosome condensation"/>
    <property type="evidence" value="ECO:0007669"/>
    <property type="project" value="UniProtKB-ARBA"/>
</dbReference>
<dbReference type="GO" id="GO:0005829">
    <property type="term" value="C:cytosol"/>
    <property type="evidence" value="ECO:0007669"/>
    <property type="project" value="TreeGrafter"/>
</dbReference>
<dbReference type="GO" id="GO:0032506">
    <property type="term" value="P:cytokinetic process"/>
    <property type="evidence" value="ECO:0007669"/>
    <property type="project" value="UniProtKB-ARBA"/>
</dbReference>
<organism evidence="22 23">
    <name type="scientific">Clunio marinus</name>
    <dbReference type="NCBI Taxonomy" id="568069"/>
    <lineage>
        <taxon>Eukaryota</taxon>
        <taxon>Metazoa</taxon>
        <taxon>Ecdysozoa</taxon>
        <taxon>Arthropoda</taxon>
        <taxon>Hexapoda</taxon>
        <taxon>Insecta</taxon>
        <taxon>Pterygota</taxon>
        <taxon>Neoptera</taxon>
        <taxon>Endopterygota</taxon>
        <taxon>Diptera</taxon>
        <taxon>Nematocera</taxon>
        <taxon>Chironomoidea</taxon>
        <taxon>Chironomidae</taxon>
        <taxon>Clunio</taxon>
    </lineage>
</organism>
<keyword evidence="7" id="KW-0808">Transferase</keyword>
<dbReference type="InterPro" id="IPR008271">
    <property type="entry name" value="Ser/Thr_kinase_AS"/>
</dbReference>
<feature type="domain" description="Protein kinase" evidence="21">
    <location>
        <begin position="896"/>
        <end position="1147"/>
    </location>
</feature>
<evidence type="ECO:0000256" key="15">
    <source>
        <dbReference type="ARBA" id="ARBA00048679"/>
    </source>
</evidence>
<dbReference type="InterPro" id="IPR000648">
    <property type="entry name" value="Oxysterol-bd"/>
</dbReference>
<dbReference type="AlphaFoldDB" id="A0A1J1I5M0"/>
<dbReference type="STRING" id="568069.A0A1J1I5M0"/>
<evidence type="ECO:0000256" key="11">
    <source>
        <dbReference type="ARBA" id="ARBA00023055"/>
    </source>
</evidence>
<feature type="compositionally biased region" description="Basic residues" evidence="19">
    <location>
        <begin position="110"/>
        <end position="119"/>
    </location>
</feature>
<feature type="binding site" evidence="16">
    <location>
        <position position="925"/>
    </location>
    <ligand>
        <name>ATP</name>
        <dbReference type="ChEBI" id="CHEBI:30616"/>
    </ligand>
</feature>
<dbReference type="Proteomes" id="UP000183832">
    <property type="component" value="Unassembled WGS sequence"/>
</dbReference>
<comment type="catalytic activity">
    <reaction evidence="15">
        <text>L-seryl-[protein] + ATP = O-phospho-L-seryl-[protein] + ADP + H(+)</text>
        <dbReference type="Rhea" id="RHEA:17989"/>
        <dbReference type="Rhea" id="RHEA-COMP:9863"/>
        <dbReference type="Rhea" id="RHEA-COMP:11604"/>
        <dbReference type="ChEBI" id="CHEBI:15378"/>
        <dbReference type="ChEBI" id="CHEBI:29999"/>
        <dbReference type="ChEBI" id="CHEBI:30616"/>
        <dbReference type="ChEBI" id="CHEBI:83421"/>
        <dbReference type="ChEBI" id="CHEBI:456216"/>
        <dbReference type="EC" id="2.7.11.1"/>
    </reaction>
</comment>
<dbReference type="GO" id="GO:0097038">
    <property type="term" value="C:perinuclear endoplasmic reticulum"/>
    <property type="evidence" value="ECO:0007669"/>
    <property type="project" value="TreeGrafter"/>
</dbReference>
<feature type="compositionally biased region" description="Basic and acidic residues" evidence="19">
    <location>
        <begin position="767"/>
        <end position="789"/>
    </location>
</feature>
<dbReference type="FunFam" id="3.30.200.20:FF:000042">
    <property type="entry name" value="Aurora kinase A"/>
    <property type="match status" value="1"/>
</dbReference>
<dbReference type="GO" id="GO:0004674">
    <property type="term" value="F:protein serine/threonine kinase activity"/>
    <property type="evidence" value="ECO:0007669"/>
    <property type="project" value="UniProtKB-KW"/>
</dbReference>
<dbReference type="SUPFAM" id="SSF56112">
    <property type="entry name" value="Protein kinase-like (PK-like)"/>
    <property type="match status" value="1"/>
</dbReference>
<evidence type="ECO:0000256" key="14">
    <source>
        <dbReference type="ARBA" id="ARBA00047899"/>
    </source>
</evidence>
<dbReference type="CDD" id="cd14007">
    <property type="entry name" value="STKc_Aurora"/>
    <property type="match status" value="1"/>
</dbReference>
<dbReference type="Gene3D" id="1.10.510.10">
    <property type="entry name" value="Transferase(Phosphotransferase) domain 1"/>
    <property type="match status" value="1"/>
</dbReference>
<evidence type="ECO:0000256" key="6">
    <source>
        <dbReference type="ARBA" id="ARBA00022553"/>
    </source>
</evidence>
<evidence type="ECO:0000259" key="21">
    <source>
        <dbReference type="PROSITE" id="PS50011"/>
    </source>
</evidence>
<keyword evidence="11 18" id="KW-0445">Lipid transport</keyword>
<dbReference type="InterPro" id="IPR037239">
    <property type="entry name" value="OSBP_sf"/>
</dbReference>
<dbReference type="PANTHER" id="PTHR10972">
    <property type="entry name" value="OXYSTEROL-BINDING PROTEIN-RELATED"/>
    <property type="match status" value="1"/>
</dbReference>
<keyword evidence="10 16" id="KW-0067">ATP-binding</keyword>
<feature type="compositionally biased region" description="Polar residues" evidence="19">
    <location>
        <begin position="322"/>
        <end position="339"/>
    </location>
</feature>
<keyword evidence="12" id="KW-0446">Lipid-binding</keyword>
<protein>
    <recommendedName>
        <fullName evidence="18">Oxysterol-binding protein</fullName>
    </recommendedName>
</protein>
<keyword evidence="4 18" id="KW-0813">Transport</keyword>
<dbReference type="InterPro" id="IPR018494">
    <property type="entry name" value="Oxysterol-bd_CS"/>
</dbReference>
<evidence type="ECO:0000256" key="4">
    <source>
        <dbReference type="ARBA" id="ARBA00022448"/>
    </source>
</evidence>
<evidence type="ECO:0000256" key="18">
    <source>
        <dbReference type="RuleBase" id="RU003845"/>
    </source>
</evidence>
<evidence type="ECO:0000256" key="3">
    <source>
        <dbReference type="ARBA" id="ARBA00008842"/>
    </source>
</evidence>
<dbReference type="FunFam" id="1.10.510.10:FF:000235">
    <property type="entry name" value="Serine/threonine-protein kinase ark1"/>
    <property type="match status" value="1"/>
</dbReference>
<evidence type="ECO:0000256" key="13">
    <source>
        <dbReference type="ARBA" id="ARBA00023136"/>
    </source>
</evidence>
<dbReference type="InterPro" id="IPR017441">
    <property type="entry name" value="Protein_kinase_ATP_BS"/>
</dbReference>
<accession>A0A1J1I5M0</accession>
<keyword evidence="5" id="KW-0723">Serine/threonine-protein kinase</keyword>
<dbReference type="GO" id="GO:0032934">
    <property type="term" value="F:sterol binding"/>
    <property type="evidence" value="ECO:0007669"/>
    <property type="project" value="TreeGrafter"/>
</dbReference>
<evidence type="ECO:0000256" key="9">
    <source>
        <dbReference type="ARBA" id="ARBA00022777"/>
    </source>
</evidence>
<evidence type="ECO:0000256" key="12">
    <source>
        <dbReference type="ARBA" id="ARBA00023121"/>
    </source>
</evidence>
<reference evidence="22 23" key="1">
    <citation type="submission" date="2015-04" db="EMBL/GenBank/DDBJ databases">
        <authorList>
            <person name="Syromyatnikov M.Y."/>
            <person name="Popov V.N."/>
        </authorList>
    </citation>
    <scope>NUCLEOTIDE SEQUENCE [LARGE SCALE GENOMIC DNA]</scope>
</reference>
<dbReference type="GO" id="GO:0006325">
    <property type="term" value="P:chromatin organization"/>
    <property type="evidence" value="ECO:0007669"/>
    <property type="project" value="UniProtKB-ARBA"/>
</dbReference>
<evidence type="ECO:0000259" key="20">
    <source>
        <dbReference type="PROSITE" id="PS50003"/>
    </source>
</evidence>
<feature type="compositionally biased region" description="Polar residues" evidence="19">
    <location>
        <begin position="396"/>
        <end position="413"/>
    </location>
</feature>
<sequence length="1168" mass="134882">MSEINSNNKLATIDVSKSDATKSGWLLKWTNYLKGYQKRWFVLSNGILSYYRQSQKKKKRKKSIKSNESSRIQSITRKRFVYYLGCLNRTEPGRETTTLGNSRSSVGKLSIRRRRKNRSRSSTVENQTEVAHTCRGTISLHGALIHTVDSCTFVISNGGTQTFHIKASNEVERQSWVTALELAKAKAIRAIESEEEEEDNTANAIPSEELNTVVRDLTLKLENLKTCYDLITKHGAALQRALAELESGEDLASKHKIVNERATLFRISSNAMINACTDYLSTAQTQGHKWSKMLQHERDQKLHLEEMVEQLARQHSHLEQAAANQGQRHANKDSLVTSPSDDEDNEFYDAQEGASIASNEDNSFILKIPGPKTQHSRNLSNDDDDRSSSEGEDGKSQQFLVVTENNEVNSSSDVVDRASVHSSNSLTPLNPSNRPLMKRRTKISDKPNHPLNLWSIIKNCIGKDLSKIPMPVNFNEPLSMLQRLTEDFEYADLLDKAAQCNTTCEQLAYVAAFTISSYSTTANRTGKPFNPLLGETYECDRTDDLGWRCLSEQVSHHPPMAAQFCEGRGWRSWQEFTMTSKFRGKYIQVVPLGNAHVEFTKTGNKFSWRKVTTTVHNIIVGKLWVDNHGDMEIVGEQSARGFKCHLKYLPYSYFTRDTQRRIKGVVMDPQKQVKWVLNGTWDNRMEVAPVTSTSGSPENPVYKTGNYKTVWQRRLPPPDCDKYYNFTIFACQLNEEESGVAPTDSRLRPDQRLMENAQWDESNTQKLRLEEQQRQRRRQREAEAEKATSEGRPYPPYEPVWFNKEKEEGTDNVIHVYRGDYWDFQVLINVFSNFLRIFKELLKMNRSQIVYSPEDIETLIMPVPPQFKNQVMITTFEMMKHEAYNNESYNWSKDDFELGTALGKGKFGRVYIAREKKTQYLVAMKILFKSELTKGRVEKQLLRELEIQSRLKHPNILRLFTWFHDDRKIYIALELASEGELYRHLKNSPHGRFDEHRSAKYIYQVADALHYCHQNDVIHRDLKPENILLTSDDNVKLADFGWSAHTISNKRKTMCGTLDYLPPEMIEGKSYDGSIDMWCLGVLTYEFLVGCPPFESENSEKTYEKIRRIDVRYPKFMSQSARDLISRLLKRQGARISMPEVMRHQWIKENMKKPQRDPFRLQQLTTDM</sequence>
<comment type="catalytic activity">
    <reaction evidence="14">
        <text>L-threonyl-[protein] + ATP = O-phospho-L-threonyl-[protein] + ADP + H(+)</text>
        <dbReference type="Rhea" id="RHEA:46608"/>
        <dbReference type="Rhea" id="RHEA-COMP:11060"/>
        <dbReference type="Rhea" id="RHEA-COMP:11605"/>
        <dbReference type="ChEBI" id="CHEBI:15378"/>
        <dbReference type="ChEBI" id="CHEBI:30013"/>
        <dbReference type="ChEBI" id="CHEBI:30616"/>
        <dbReference type="ChEBI" id="CHEBI:61977"/>
        <dbReference type="ChEBI" id="CHEBI:456216"/>
        <dbReference type="EC" id="2.7.11.1"/>
    </reaction>
</comment>
<dbReference type="Pfam" id="PF00169">
    <property type="entry name" value="PH"/>
    <property type="match status" value="1"/>
</dbReference>
<feature type="compositionally biased region" description="Low complexity" evidence="19">
    <location>
        <begin position="422"/>
        <end position="435"/>
    </location>
</feature>
<dbReference type="PROSITE" id="PS00107">
    <property type="entry name" value="PROTEIN_KINASE_ATP"/>
    <property type="match status" value="1"/>
</dbReference>
<comment type="similarity">
    <text evidence="3 17">Belongs to the OSBP family.</text>
</comment>
<evidence type="ECO:0000256" key="2">
    <source>
        <dbReference type="ARBA" id="ARBA00004214"/>
    </source>
</evidence>
<evidence type="ECO:0000256" key="16">
    <source>
        <dbReference type="PROSITE-ProRule" id="PRU10141"/>
    </source>
</evidence>
<keyword evidence="8 16" id="KW-0547">Nucleotide-binding</keyword>
<dbReference type="FunFam" id="2.40.160.120:FF:000003">
    <property type="entry name" value="Oxysterol-binding protein"/>
    <property type="match status" value="1"/>
</dbReference>
<keyword evidence="13" id="KW-0472">Membrane</keyword>
<dbReference type="CDD" id="cd13284">
    <property type="entry name" value="PH_OSBP_ORP4"/>
    <property type="match status" value="1"/>
</dbReference>
<dbReference type="SMART" id="SM00233">
    <property type="entry name" value="PH"/>
    <property type="match status" value="1"/>
</dbReference>
<keyword evidence="9" id="KW-0418">Kinase</keyword>
<evidence type="ECO:0000256" key="17">
    <source>
        <dbReference type="RuleBase" id="RU003844"/>
    </source>
</evidence>
<evidence type="ECO:0000256" key="19">
    <source>
        <dbReference type="SAM" id="MobiDB-lite"/>
    </source>
</evidence>
<feature type="domain" description="PH" evidence="20">
    <location>
        <begin position="19"/>
        <end position="185"/>
    </location>
</feature>